<keyword evidence="15" id="KW-0675">Receptor</keyword>
<dbReference type="SUPFAM" id="SSF56935">
    <property type="entry name" value="Porins"/>
    <property type="match status" value="1"/>
</dbReference>
<keyword evidence="16" id="KW-1185">Reference proteome</keyword>
<dbReference type="GO" id="GO:0009279">
    <property type="term" value="C:cell outer membrane"/>
    <property type="evidence" value="ECO:0007669"/>
    <property type="project" value="UniProtKB-SubCell"/>
</dbReference>
<dbReference type="InterPro" id="IPR000531">
    <property type="entry name" value="Beta-barrel_TonB"/>
</dbReference>
<comment type="similarity">
    <text evidence="11 12">Belongs to the TonB-dependent receptor family.</text>
</comment>
<dbReference type="EMBL" id="JAAONZ010000001">
    <property type="protein sequence ID" value="NHO64338.1"/>
    <property type="molecule type" value="Genomic_DNA"/>
</dbReference>
<dbReference type="AlphaFoldDB" id="A0A9E5JPQ8"/>
<evidence type="ECO:0000256" key="10">
    <source>
        <dbReference type="ARBA" id="ARBA00023237"/>
    </source>
</evidence>
<evidence type="ECO:0000313" key="15">
    <source>
        <dbReference type="EMBL" id="NHO64338.1"/>
    </source>
</evidence>
<dbReference type="Pfam" id="PF00593">
    <property type="entry name" value="TonB_dep_Rec_b-barrel"/>
    <property type="match status" value="1"/>
</dbReference>
<gene>
    <name evidence="15" type="ORF">G8770_02095</name>
</gene>
<evidence type="ECO:0000256" key="12">
    <source>
        <dbReference type="RuleBase" id="RU003357"/>
    </source>
</evidence>
<evidence type="ECO:0000256" key="6">
    <source>
        <dbReference type="ARBA" id="ARBA00023004"/>
    </source>
</evidence>
<evidence type="ECO:0000256" key="3">
    <source>
        <dbReference type="ARBA" id="ARBA00022452"/>
    </source>
</evidence>
<comment type="subcellular location">
    <subcellularLocation>
        <location evidence="1 11">Cell outer membrane</location>
        <topology evidence="1 11">Multi-pass membrane protein</topology>
    </subcellularLocation>
</comment>
<dbReference type="RefSeq" id="WP_167181243.1">
    <property type="nucleotide sequence ID" value="NZ_JAAONZ010000001.1"/>
</dbReference>
<feature type="domain" description="TonB-dependent receptor plug" evidence="14">
    <location>
        <begin position="68"/>
        <end position="172"/>
    </location>
</feature>
<sequence length="792" mass="87051">MNAVFDKKPLSLALQPSRGHQIRQRLSLAALTTLLSVGSVGVAAQADTEPMLALEEVVVTARRKDESLQDVPLTVNVVTTKALDDLNIRRFSDLQGVVAGLTLEEDSLAPNASVRGVRFDTYASGFNPTVEFYLNDAPIVSLAAMQAMFDVAQIEVLRGPQGTLRGRASPSGSITITAQRPVFNELGGYIDLTGTDHAGQNIRGAVNVPLIDDVLAMRFAGFYESNEGSQVETLAGDESEYEGDGYRASFRLAPTDNLEINLMYQRMQPDRRDVKQVESAYLADASLAPSPVALDEGDRKGVMDVADRSSQDIKRTNLEVQYDLGDHQVNYAGSYTKQAVTRFESDDAGEVFSEWDDFSAPTSTATKGQSHEVRFSSSEPLFNGLVDYVAGALYQNNESYTDSSSETLLDLTSVYGFWTVNETPVVSAGESEEQSVYANLTFYLTEATELSAGLRRISYENESEILVNGNVISSNDNKWDETIYSASLKHQFTEDVMGYVSYGSSWRPGINVVGDFSDNKTTLEESFLNLAPETSDSYEVGFKSSWLDNTLRVNLAAYYQEFDNYPYRVGGEGIYYITERSGSQSVDQFNFVGAVPVNVKGLELETFYQISHQWDVSALVSWSKGEIDGGTVPCNDYGTGSPSVADISAATGGDHLAACTVDYRSNNAPLLTATLQSEYSFPVASMEGYVRGMVTLYGNSENDPANQLDDVDSYEMTNLYAGIREPEGKWEVMLYAKNVFDTEQVINREATPYLAGYRDAALGYAEVQRSSDYRGIKVTAPREFGVNFRYNF</sequence>
<evidence type="ECO:0000259" key="14">
    <source>
        <dbReference type="Pfam" id="PF07715"/>
    </source>
</evidence>
<keyword evidence="8 12" id="KW-0798">TonB box</keyword>
<keyword evidence="3 11" id="KW-1134">Transmembrane beta strand</keyword>
<evidence type="ECO:0000259" key="13">
    <source>
        <dbReference type="Pfam" id="PF00593"/>
    </source>
</evidence>
<dbReference type="Gene3D" id="2.40.170.20">
    <property type="entry name" value="TonB-dependent receptor, beta-barrel domain"/>
    <property type="match status" value="1"/>
</dbReference>
<evidence type="ECO:0000256" key="7">
    <source>
        <dbReference type="ARBA" id="ARBA00023065"/>
    </source>
</evidence>
<dbReference type="Pfam" id="PF07715">
    <property type="entry name" value="Plug"/>
    <property type="match status" value="1"/>
</dbReference>
<keyword evidence="7" id="KW-0406">Ion transport</keyword>
<dbReference type="InterPro" id="IPR039426">
    <property type="entry name" value="TonB-dep_rcpt-like"/>
</dbReference>
<evidence type="ECO:0000256" key="1">
    <source>
        <dbReference type="ARBA" id="ARBA00004571"/>
    </source>
</evidence>
<proteinExistence type="inferred from homology"/>
<dbReference type="InterPro" id="IPR036942">
    <property type="entry name" value="Beta-barrel_TonB_sf"/>
</dbReference>
<keyword evidence="6" id="KW-0408">Iron</keyword>
<dbReference type="GO" id="GO:0006826">
    <property type="term" value="P:iron ion transport"/>
    <property type="evidence" value="ECO:0007669"/>
    <property type="project" value="UniProtKB-KW"/>
</dbReference>
<dbReference type="InterPro" id="IPR012910">
    <property type="entry name" value="Plug_dom"/>
</dbReference>
<dbReference type="PANTHER" id="PTHR32552">
    <property type="entry name" value="FERRICHROME IRON RECEPTOR-RELATED"/>
    <property type="match status" value="1"/>
</dbReference>
<evidence type="ECO:0000256" key="9">
    <source>
        <dbReference type="ARBA" id="ARBA00023136"/>
    </source>
</evidence>
<keyword evidence="2 11" id="KW-0813">Transport</keyword>
<evidence type="ECO:0000256" key="4">
    <source>
        <dbReference type="ARBA" id="ARBA00022496"/>
    </source>
</evidence>
<evidence type="ECO:0000256" key="5">
    <source>
        <dbReference type="ARBA" id="ARBA00022692"/>
    </source>
</evidence>
<evidence type="ECO:0000313" key="16">
    <source>
        <dbReference type="Proteomes" id="UP000787472"/>
    </source>
</evidence>
<comment type="caution">
    <text evidence="15">The sequence shown here is derived from an EMBL/GenBank/DDBJ whole genome shotgun (WGS) entry which is preliminary data.</text>
</comment>
<name>A0A9E5JPQ8_9GAMM</name>
<feature type="domain" description="TonB-dependent receptor-like beta-barrel" evidence="13">
    <location>
        <begin position="303"/>
        <end position="739"/>
    </location>
</feature>
<dbReference type="PROSITE" id="PS52016">
    <property type="entry name" value="TONB_DEPENDENT_REC_3"/>
    <property type="match status" value="1"/>
</dbReference>
<protein>
    <submittedName>
        <fullName evidence="15">TonB-dependent receptor</fullName>
    </submittedName>
</protein>
<reference evidence="15" key="1">
    <citation type="submission" date="2020-03" db="EMBL/GenBank/DDBJ databases">
        <authorList>
            <person name="Guo F."/>
        </authorList>
    </citation>
    <scope>NUCLEOTIDE SEQUENCE</scope>
    <source>
        <strain evidence="15">JCM 30134</strain>
    </source>
</reference>
<organism evidence="15 16">
    <name type="scientific">Pseudomaricurvus hydrocarbonicus</name>
    <dbReference type="NCBI Taxonomy" id="1470433"/>
    <lineage>
        <taxon>Bacteria</taxon>
        <taxon>Pseudomonadati</taxon>
        <taxon>Pseudomonadota</taxon>
        <taxon>Gammaproteobacteria</taxon>
        <taxon>Cellvibrionales</taxon>
        <taxon>Cellvibrionaceae</taxon>
        <taxon>Pseudomaricurvus</taxon>
    </lineage>
</organism>
<evidence type="ECO:0000256" key="8">
    <source>
        <dbReference type="ARBA" id="ARBA00023077"/>
    </source>
</evidence>
<keyword evidence="4" id="KW-0410">Iron transport</keyword>
<keyword evidence="9 11" id="KW-0472">Membrane</keyword>
<dbReference type="Proteomes" id="UP000787472">
    <property type="component" value="Unassembled WGS sequence"/>
</dbReference>
<evidence type="ECO:0000256" key="2">
    <source>
        <dbReference type="ARBA" id="ARBA00022448"/>
    </source>
</evidence>
<keyword evidence="5 11" id="KW-0812">Transmembrane</keyword>
<accession>A0A9E5JPQ8</accession>
<keyword evidence="10 11" id="KW-0998">Cell outer membrane</keyword>
<dbReference type="PANTHER" id="PTHR32552:SF81">
    <property type="entry name" value="TONB-DEPENDENT OUTER MEMBRANE RECEPTOR"/>
    <property type="match status" value="1"/>
</dbReference>
<evidence type="ECO:0000256" key="11">
    <source>
        <dbReference type="PROSITE-ProRule" id="PRU01360"/>
    </source>
</evidence>